<keyword evidence="3" id="KW-0813">Transport</keyword>
<comment type="caution">
    <text evidence="9">The sequence shown here is derived from an EMBL/GenBank/DDBJ whole genome shotgun (WGS) entry which is preliminary data.</text>
</comment>
<dbReference type="InterPro" id="IPR006143">
    <property type="entry name" value="RND_pump_MFP"/>
</dbReference>
<dbReference type="Proteomes" id="UP000484255">
    <property type="component" value="Unassembled WGS sequence"/>
</dbReference>
<feature type="domain" description="Multidrug resistance protein MdtA-like barrel-sandwich hybrid" evidence="6">
    <location>
        <begin position="89"/>
        <end position="225"/>
    </location>
</feature>
<evidence type="ECO:0000256" key="1">
    <source>
        <dbReference type="ARBA" id="ARBA00004236"/>
    </source>
</evidence>
<dbReference type="SUPFAM" id="SSF111369">
    <property type="entry name" value="HlyD-like secretion proteins"/>
    <property type="match status" value="1"/>
</dbReference>
<dbReference type="PANTHER" id="PTHR30469">
    <property type="entry name" value="MULTIDRUG RESISTANCE PROTEIN MDTA"/>
    <property type="match status" value="1"/>
</dbReference>
<reference evidence="9 10" key="1">
    <citation type="submission" date="2020-02" db="EMBL/GenBank/DDBJ databases">
        <title>Ideonella bacterium strain TBM-1.</title>
        <authorList>
            <person name="Chen W.-M."/>
        </authorList>
    </citation>
    <scope>NUCLEOTIDE SEQUENCE [LARGE SCALE GENOMIC DNA]</scope>
    <source>
        <strain evidence="9 10">TBM-1</strain>
    </source>
</reference>
<proteinExistence type="inferred from homology"/>
<evidence type="ECO:0000259" key="7">
    <source>
        <dbReference type="Pfam" id="PF25944"/>
    </source>
</evidence>
<comment type="subcellular location">
    <subcellularLocation>
        <location evidence="1">Cell membrane</location>
    </subcellularLocation>
</comment>
<evidence type="ECO:0000256" key="4">
    <source>
        <dbReference type="SAM" id="Coils"/>
    </source>
</evidence>
<dbReference type="Gene3D" id="2.40.50.100">
    <property type="match status" value="1"/>
</dbReference>
<dbReference type="Gene3D" id="2.40.30.170">
    <property type="match status" value="1"/>
</dbReference>
<dbReference type="GO" id="GO:1990281">
    <property type="term" value="C:efflux pump complex"/>
    <property type="evidence" value="ECO:0007669"/>
    <property type="project" value="TreeGrafter"/>
</dbReference>
<comment type="similarity">
    <text evidence="2">Belongs to the membrane fusion protein (MFP) (TC 8.A.1) family.</text>
</comment>
<dbReference type="Gene3D" id="1.10.287.470">
    <property type="entry name" value="Helix hairpin bin"/>
    <property type="match status" value="1"/>
</dbReference>
<dbReference type="Pfam" id="PF25917">
    <property type="entry name" value="BSH_RND"/>
    <property type="match status" value="1"/>
</dbReference>
<dbReference type="NCBIfam" id="TIGR01730">
    <property type="entry name" value="RND_mfp"/>
    <property type="match status" value="1"/>
</dbReference>
<dbReference type="GO" id="GO:0015562">
    <property type="term" value="F:efflux transmembrane transporter activity"/>
    <property type="evidence" value="ECO:0007669"/>
    <property type="project" value="TreeGrafter"/>
</dbReference>
<feature type="compositionally biased region" description="Low complexity" evidence="5">
    <location>
        <begin position="412"/>
        <end position="426"/>
    </location>
</feature>
<dbReference type="AlphaFoldDB" id="A0A7C9PGN4"/>
<evidence type="ECO:0000256" key="2">
    <source>
        <dbReference type="ARBA" id="ARBA00009477"/>
    </source>
</evidence>
<evidence type="ECO:0000313" key="10">
    <source>
        <dbReference type="Proteomes" id="UP000484255"/>
    </source>
</evidence>
<dbReference type="EMBL" id="JAAGOH010000006">
    <property type="protein sequence ID" value="NDY91051.1"/>
    <property type="molecule type" value="Genomic_DNA"/>
</dbReference>
<organism evidence="9 10">
    <name type="scientific">Ideonella livida</name>
    <dbReference type="NCBI Taxonomy" id="2707176"/>
    <lineage>
        <taxon>Bacteria</taxon>
        <taxon>Pseudomonadati</taxon>
        <taxon>Pseudomonadota</taxon>
        <taxon>Betaproteobacteria</taxon>
        <taxon>Burkholderiales</taxon>
        <taxon>Sphaerotilaceae</taxon>
        <taxon>Ideonella</taxon>
    </lineage>
</organism>
<evidence type="ECO:0000259" key="6">
    <source>
        <dbReference type="Pfam" id="PF25917"/>
    </source>
</evidence>
<keyword evidence="4" id="KW-0175">Coiled coil</keyword>
<evidence type="ECO:0000256" key="5">
    <source>
        <dbReference type="SAM" id="MobiDB-lite"/>
    </source>
</evidence>
<feature type="domain" description="Multidrug resistance protein MdtA-like C-terminal permuted SH3" evidence="8">
    <location>
        <begin position="336"/>
        <end position="392"/>
    </location>
</feature>
<dbReference type="InterPro" id="IPR058626">
    <property type="entry name" value="MdtA-like_b-barrel"/>
</dbReference>
<name>A0A7C9PGN4_9BURK</name>
<feature type="coiled-coil region" evidence="4">
    <location>
        <begin position="129"/>
        <end position="156"/>
    </location>
</feature>
<dbReference type="InterPro" id="IPR058625">
    <property type="entry name" value="MdtA-like_BSH"/>
</dbReference>
<evidence type="ECO:0000313" key="9">
    <source>
        <dbReference type="EMBL" id="NDY91051.1"/>
    </source>
</evidence>
<accession>A0A7C9PGN4</accession>
<dbReference type="PANTHER" id="PTHR30469:SF36">
    <property type="entry name" value="BLL3903 PROTEIN"/>
    <property type="match status" value="1"/>
</dbReference>
<protein>
    <submittedName>
        <fullName evidence="9">Efflux RND transporter periplasmic adaptor subunit</fullName>
    </submittedName>
</protein>
<evidence type="ECO:0000259" key="8">
    <source>
        <dbReference type="Pfam" id="PF25967"/>
    </source>
</evidence>
<gene>
    <name evidence="9" type="ORF">G3A44_07555</name>
</gene>
<dbReference type="Pfam" id="PF25944">
    <property type="entry name" value="Beta-barrel_RND"/>
    <property type="match status" value="1"/>
</dbReference>
<evidence type="ECO:0000256" key="3">
    <source>
        <dbReference type="ARBA" id="ARBA00022448"/>
    </source>
</evidence>
<feature type="domain" description="Multidrug resistance protein MdtA-like beta-barrel" evidence="7">
    <location>
        <begin position="284"/>
        <end position="329"/>
    </location>
</feature>
<keyword evidence="10" id="KW-1185">Reference proteome</keyword>
<feature type="region of interest" description="Disordered" evidence="5">
    <location>
        <begin position="391"/>
        <end position="426"/>
    </location>
</feature>
<dbReference type="InterPro" id="IPR058627">
    <property type="entry name" value="MdtA-like_C"/>
</dbReference>
<sequence>MPPTRHRPHPHPLQRGLLRPLRLGLLPLLAGLASLGACQKTEPAAGAAATAAPAASAPRPAQTVTLHTVRTRDVAVEFTALGTLAAASTVEVRPQISSTVRRIAVQEGQAVRAGALLFQLDDRVEQANLDKARATLQRDRVALADLQRQHERAQELRRQHFIAQAAADTVQTQVEAQRALVAQDEAALQAAEVALSLTRLTAPQAGRAGLIAVNPGSVVQPGGAALVTLAQLDPLQVVFTLPEVQWNQLLTEAGGPQGLQRLPLQVMVGAPPPGARGTGAGATPLPGRLLAVDNSVDSSTGTLRLKGELANPGQRLWPGQYVTVRLKVRTLADTPVVPQAALILRGQERQVYVVDAQGVAQLRKVRVRAPQGEWVAVEGVEAGEKVVVEGKQNLRPGTPVREAAGKSGGGATAAAAARPASAGATP</sequence>
<dbReference type="Pfam" id="PF25967">
    <property type="entry name" value="RND-MFP_C"/>
    <property type="match status" value="1"/>
</dbReference>
<dbReference type="RefSeq" id="WP_163456896.1">
    <property type="nucleotide sequence ID" value="NZ_JAAGOH010000006.1"/>
</dbReference>
<dbReference type="Gene3D" id="2.40.420.20">
    <property type="match status" value="1"/>
</dbReference>